<evidence type="ECO:0000256" key="1">
    <source>
        <dbReference type="SAM" id="MobiDB-lite"/>
    </source>
</evidence>
<keyword evidence="2" id="KW-1133">Transmembrane helix</keyword>
<reference evidence="4 5" key="1">
    <citation type="submission" date="2020-07" db="EMBL/GenBank/DDBJ databases">
        <authorList>
            <person name="Feng X."/>
        </authorList>
    </citation>
    <scope>NUCLEOTIDE SEQUENCE [LARGE SCALE GENOMIC DNA]</scope>
    <source>
        <strain evidence="4 5">JCM23202</strain>
    </source>
</reference>
<keyword evidence="2" id="KW-0812">Transmembrane</keyword>
<evidence type="ECO:0000313" key="4">
    <source>
        <dbReference type="EMBL" id="MBC2606802.1"/>
    </source>
</evidence>
<dbReference type="EMBL" id="JACHVC010000012">
    <property type="protein sequence ID" value="MBC2606802.1"/>
    <property type="molecule type" value="Genomic_DNA"/>
</dbReference>
<dbReference type="InterPro" id="IPR018639">
    <property type="entry name" value="DUF2062"/>
</dbReference>
<accession>A0A7X1EAI5</accession>
<keyword evidence="5" id="KW-1185">Reference proteome</keyword>
<comment type="caution">
    <text evidence="4">The sequence shown here is derived from an EMBL/GenBank/DDBJ whole genome shotgun (WGS) entry which is preliminary data.</text>
</comment>
<feature type="region of interest" description="Disordered" evidence="1">
    <location>
        <begin position="1"/>
        <end position="20"/>
    </location>
</feature>
<dbReference type="Proteomes" id="UP000526501">
    <property type="component" value="Unassembled WGS sequence"/>
</dbReference>
<organism evidence="4 5">
    <name type="scientific">Pelagicoccus albus</name>
    <dbReference type="NCBI Taxonomy" id="415222"/>
    <lineage>
        <taxon>Bacteria</taxon>
        <taxon>Pseudomonadati</taxon>
        <taxon>Verrucomicrobiota</taxon>
        <taxon>Opitutia</taxon>
        <taxon>Puniceicoccales</taxon>
        <taxon>Pelagicoccaceae</taxon>
        <taxon>Pelagicoccus</taxon>
    </lineage>
</organism>
<evidence type="ECO:0000256" key="2">
    <source>
        <dbReference type="SAM" id="Phobius"/>
    </source>
</evidence>
<feature type="transmembrane region" description="Helical" evidence="2">
    <location>
        <begin position="144"/>
        <end position="167"/>
    </location>
</feature>
<feature type="transmembrane region" description="Helical" evidence="2">
    <location>
        <begin position="99"/>
        <end position="124"/>
    </location>
</feature>
<sequence length="187" mass="21620">MMTIEPETRNEQEKRSHAHNRFRRAKQILRPLPRRANLHRWPILKWFAKAARKSPYLWRFGEREVRMAIYMGSIIAFLPIFGAQFVAAFFVALALRANLLVIMAVQLVTNIFTAIPIYTFTAWTGGWLVDLWGLPSLHSGISKAAYNMVIGGIIVGIFFGFIVDLVFRFFIFKRLSKSVDVKRMLKS</sequence>
<dbReference type="AlphaFoldDB" id="A0A7X1EAI5"/>
<name>A0A7X1EAI5_9BACT</name>
<evidence type="ECO:0000313" key="5">
    <source>
        <dbReference type="Proteomes" id="UP000526501"/>
    </source>
</evidence>
<dbReference type="RefSeq" id="WP_185660673.1">
    <property type="nucleotide sequence ID" value="NZ_CAWPOO010000012.1"/>
</dbReference>
<feature type="domain" description="DUF2062" evidence="3">
    <location>
        <begin position="50"/>
        <end position="173"/>
    </location>
</feature>
<protein>
    <submittedName>
        <fullName evidence="4">DUF2062 domain-containing protein</fullName>
    </submittedName>
</protein>
<dbReference type="Pfam" id="PF09835">
    <property type="entry name" value="DUF2062"/>
    <property type="match status" value="1"/>
</dbReference>
<feature type="transmembrane region" description="Helical" evidence="2">
    <location>
        <begin position="67"/>
        <end position="92"/>
    </location>
</feature>
<gene>
    <name evidence="4" type="ORF">H5P27_12180</name>
</gene>
<feature type="compositionally biased region" description="Basic and acidic residues" evidence="1">
    <location>
        <begin position="1"/>
        <end position="15"/>
    </location>
</feature>
<evidence type="ECO:0000259" key="3">
    <source>
        <dbReference type="Pfam" id="PF09835"/>
    </source>
</evidence>
<keyword evidence="2" id="KW-0472">Membrane</keyword>
<proteinExistence type="predicted"/>